<dbReference type="AlphaFoldDB" id="A0A2I0B9L6"/>
<dbReference type="STRING" id="1088818.A0A2I0B9L6"/>
<dbReference type="InterPro" id="IPR006852">
    <property type="entry name" value="TOD1_MUCI70"/>
</dbReference>
<evidence type="ECO:0000259" key="1">
    <source>
        <dbReference type="Pfam" id="PF04765"/>
    </source>
</evidence>
<keyword evidence="3" id="KW-1185">Reference proteome</keyword>
<feature type="domain" description="TOD1/MUCI70 glycosyltransferase-like" evidence="1">
    <location>
        <begin position="1"/>
        <end position="110"/>
    </location>
</feature>
<accession>A0A2I0B9L6</accession>
<evidence type="ECO:0000313" key="2">
    <source>
        <dbReference type="EMBL" id="PKA64477.1"/>
    </source>
</evidence>
<dbReference type="PANTHER" id="PTHR12956:SF38">
    <property type="entry name" value="HEXOSYLTRANSFERASE MUCI70-RELATED"/>
    <property type="match status" value="1"/>
</dbReference>
<evidence type="ECO:0000313" key="3">
    <source>
        <dbReference type="Proteomes" id="UP000236161"/>
    </source>
</evidence>
<dbReference type="InterPro" id="IPR048354">
    <property type="entry name" value="TOD1_MUCI70_glycTrfase_dom"/>
</dbReference>
<sequence>MKERSHFYEIIEFMHVHCGFVKGERPGKGTGFDINDKDLLACSSFPVNFYILQQPTNISKVLKRNVCSYMFVDERTKAEMRNHTTIGVAQRAGLCWLVVIHNVLYVDPRCKERF</sequence>
<protein>
    <recommendedName>
        <fullName evidence="1">TOD1/MUCI70 glycosyltransferase-like domain-containing protein</fullName>
    </recommendedName>
</protein>
<organism evidence="2 3">
    <name type="scientific">Apostasia shenzhenica</name>
    <dbReference type="NCBI Taxonomy" id="1088818"/>
    <lineage>
        <taxon>Eukaryota</taxon>
        <taxon>Viridiplantae</taxon>
        <taxon>Streptophyta</taxon>
        <taxon>Embryophyta</taxon>
        <taxon>Tracheophyta</taxon>
        <taxon>Spermatophyta</taxon>
        <taxon>Magnoliopsida</taxon>
        <taxon>Liliopsida</taxon>
        <taxon>Asparagales</taxon>
        <taxon>Orchidaceae</taxon>
        <taxon>Apostasioideae</taxon>
        <taxon>Apostasia</taxon>
    </lineage>
</organism>
<reference evidence="2 3" key="1">
    <citation type="journal article" date="2017" name="Nature">
        <title>The Apostasia genome and the evolution of orchids.</title>
        <authorList>
            <person name="Zhang G.Q."/>
            <person name="Liu K.W."/>
            <person name="Li Z."/>
            <person name="Lohaus R."/>
            <person name="Hsiao Y.Y."/>
            <person name="Niu S.C."/>
            <person name="Wang J.Y."/>
            <person name="Lin Y.C."/>
            <person name="Xu Q."/>
            <person name="Chen L.J."/>
            <person name="Yoshida K."/>
            <person name="Fujiwara S."/>
            <person name="Wang Z.W."/>
            <person name="Zhang Y.Q."/>
            <person name="Mitsuda N."/>
            <person name="Wang M."/>
            <person name="Liu G.H."/>
            <person name="Pecoraro L."/>
            <person name="Huang H.X."/>
            <person name="Xiao X.J."/>
            <person name="Lin M."/>
            <person name="Wu X.Y."/>
            <person name="Wu W.L."/>
            <person name="Chen Y.Y."/>
            <person name="Chang S.B."/>
            <person name="Sakamoto S."/>
            <person name="Ohme-Takagi M."/>
            <person name="Yagi M."/>
            <person name="Zeng S.J."/>
            <person name="Shen C.Y."/>
            <person name="Yeh C.M."/>
            <person name="Luo Y.B."/>
            <person name="Tsai W.C."/>
            <person name="Van de Peer Y."/>
            <person name="Liu Z.J."/>
        </authorList>
    </citation>
    <scope>NUCLEOTIDE SEQUENCE [LARGE SCALE GENOMIC DNA]</scope>
    <source>
        <strain evidence="3">cv. Shenzhen</strain>
        <tissue evidence="2">Stem</tissue>
    </source>
</reference>
<name>A0A2I0B9L6_9ASPA</name>
<dbReference type="Pfam" id="PF04765">
    <property type="entry name" value="TOD1_MUCI70"/>
    <property type="match status" value="1"/>
</dbReference>
<dbReference type="EMBL" id="KZ451903">
    <property type="protein sequence ID" value="PKA64477.1"/>
    <property type="molecule type" value="Genomic_DNA"/>
</dbReference>
<dbReference type="PANTHER" id="PTHR12956">
    <property type="entry name" value="ALKALINE CERAMIDASE-RELATED"/>
    <property type="match status" value="1"/>
</dbReference>
<dbReference type="Proteomes" id="UP000236161">
    <property type="component" value="Unassembled WGS sequence"/>
</dbReference>
<proteinExistence type="predicted"/>
<gene>
    <name evidence="2" type="ORF">AXF42_Ash007222</name>
</gene>
<dbReference type="OrthoDB" id="1905162at2759"/>